<dbReference type="RefSeq" id="WP_342719904.1">
    <property type="nucleotide sequence ID" value="NZ_FNCV01000006.1"/>
</dbReference>
<dbReference type="InterPro" id="IPR036388">
    <property type="entry name" value="WH-like_DNA-bd_sf"/>
</dbReference>
<dbReference type="EMBL" id="FNCV01000006">
    <property type="protein sequence ID" value="SDH39423.1"/>
    <property type="molecule type" value="Genomic_DNA"/>
</dbReference>
<protein>
    <submittedName>
        <fullName evidence="2">ArsR family transcriptional regulator</fullName>
    </submittedName>
</protein>
<dbReference type="InterPro" id="IPR011991">
    <property type="entry name" value="ArsR-like_HTH"/>
</dbReference>
<dbReference type="PANTHER" id="PTHR42912:SF93">
    <property type="entry name" value="N6-ADENOSINE-METHYLTRANSFERASE TMT1A"/>
    <property type="match status" value="1"/>
</dbReference>
<gene>
    <name evidence="2" type="ORF">SAMN05421742_106180</name>
</gene>
<dbReference type="SMART" id="SM00418">
    <property type="entry name" value="HTH_ARSR"/>
    <property type="match status" value="1"/>
</dbReference>
<dbReference type="NCBIfam" id="NF033788">
    <property type="entry name" value="HTH_metalloreg"/>
    <property type="match status" value="1"/>
</dbReference>
<evidence type="ECO:0000259" key="1">
    <source>
        <dbReference type="PROSITE" id="PS50987"/>
    </source>
</evidence>
<dbReference type="Pfam" id="PF08241">
    <property type="entry name" value="Methyltransf_11"/>
    <property type="match status" value="1"/>
</dbReference>
<evidence type="ECO:0000313" key="2">
    <source>
        <dbReference type="EMBL" id="SDH39423.1"/>
    </source>
</evidence>
<keyword evidence="3" id="KW-1185">Reference proteome</keyword>
<dbReference type="InterPro" id="IPR013216">
    <property type="entry name" value="Methyltransf_11"/>
</dbReference>
<dbReference type="Proteomes" id="UP000217076">
    <property type="component" value="Unassembled WGS sequence"/>
</dbReference>
<reference evidence="3" key="1">
    <citation type="submission" date="2016-10" db="EMBL/GenBank/DDBJ databases">
        <authorList>
            <person name="Varghese N."/>
            <person name="Submissions S."/>
        </authorList>
    </citation>
    <scope>NUCLEOTIDE SEQUENCE [LARGE SCALE GENOMIC DNA]</scope>
    <source>
        <strain evidence="3">930I</strain>
    </source>
</reference>
<organism evidence="2 3">
    <name type="scientific">Roseospirillum parvum</name>
    <dbReference type="NCBI Taxonomy" id="83401"/>
    <lineage>
        <taxon>Bacteria</taxon>
        <taxon>Pseudomonadati</taxon>
        <taxon>Pseudomonadota</taxon>
        <taxon>Alphaproteobacteria</taxon>
        <taxon>Rhodospirillales</taxon>
        <taxon>Rhodospirillaceae</taxon>
        <taxon>Roseospirillum</taxon>
    </lineage>
</organism>
<dbReference type="InterPro" id="IPR001845">
    <property type="entry name" value="HTH_ArsR_DNA-bd_dom"/>
</dbReference>
<dbReference type="GO" id="GO:0008757">
    <property type="term" value="F:S-adenosylmethionine-dependent methyltransferase activity"/>
    <property type="evidence" value="ECO:0007669"/>
    <property type="project" value="InterPro"/>
</dbReference>
<dbReference type="CDD" id="cd02440">
    <property type="entry name" value="AdoMet_MTases"/>
    <property type="match status" value="1"/>
</dbReference>
<dbReference type="InterPro" id="IPR036390">
    <property type="entry name" value="WH_DNA-bd_sf"/>
</dbReference>
<dbReference type="PROSITE" id="PS50987">
    <property type="entry name" value="HTH_ARSR_2"/>
    <property type="match status" value="1"/>
</dbReference>
<accession>A0A1G8C245</accession>
<dbReference type="AlphaFoldDB" id="A0A1G8C245"/>
<dbReference type="PRINTS" id="PR00778">
    <property type="entry name" value="HTHARSR"/>
</dbReference>
<dbReference type="InterPro" id="IPR050508">
    <property type="entry name" value="Methyltransf_Superfamily"/>
</dbReference>
<dbReference type="CDD" id="cd00090">
    <property type="entry name" value="HTH_ARSR"/>
    <property type="match status" value="1"/>
</dbReference>
<dbReference type="SUPFAM" id="SSF46785">
    <property type="entry name" value="Winged helix' DNA-binding domain"/>
    <property type="match status" value="1"/>
</dbReference>
<dbReference type="Gene3D" id="1.10.10.10">
    <property type="entry name" value="Winged helix-like DNA-binding domain superfamily/Winged helix DNA-binding domain"/>
    <property type="match status" value="1"/>
</dbReference>
<dbReference type="Pfam" id="PF01022">
    <property type="entry name" value="HTH_5"/>
    <property type="match status" value="1"/>
</dbReference>
<proteinExistence type="predicted"/>
<feature type="domain" description="HTH arsR-type" evidence="1">
    <location>
        <begin position="1"/>
        <end position="93"/>
    </location>
</feature>
<dbReference type="SUPFAM" id="SSF53335">
    <property type="entry name" value="S-adenosyl-L-methionine-dependent methyltransferases"/>
    <property type="match status" value="1"/>
</dbReference>
<dbReference type="InterPro" id="IPR029063">
    <property type="entry name" value="SAM-dependent_MTases_sf"/>
</dbReference>
<evidence type="ECO:0000313" key="3">
    <source>
        <dbReference type="Proteomes" id="UP000217076"/>
    </source>
</evidence>
<dbReference type="Gene3D" id="3.40.50.150">
    <property type="entry name" value="Vaccinia Virus protein VP39"/>
    <property type="match status" value="1"/>
</dbReference>
<name>A0A1G8C245_9PROT</name>
<dbReference type="GO" id="GO:0003700">
    <property type="term" value="F:DNA-binding transcription factor activity"/>
    <property type="evidence" value="ECO:0007669"/>
    <property type="project" value="InterPro"/>
</dbReference>
<sequence length="316" mass="34202">MPTMDHLLAALRGAGEETRLRLLALCARSDLTVSELTQILSISQPRVSRHLKVMCAAGLLERLREGAWVFYRPALAGPGAEAARAIVELLPGDDPVLAADRARLAEVQAERAARAQAWFDAQAGVWDAIRSLHVDEAEIEAALVAHLKAEPARDYLDLGTGTGRLLEVLGPLVARATGIDLSRSMLAVARDNLEKAGLRHCRLRQGDMYQIADADGAFDLITLHQVLHYAERPAAVIAEAARVLAPGGRLLVVDFAAHDVEELREVHNHRRLGFAEAEVPGWLAEAGLEVAPPRAFPGGRLTVMLWLGRRPADPAS</sequence>
<dbReference type="PANTHER" id="PTHR42912">
    <property type="entry name" value="METHYLTRANSFERASE"/>
    <property type="match status" value="1"/>
</dbReference>
<dbReference type="STRING" id="83401.SAMN05421742_106180"/>